<feature type="compositionally biased region" description="Low complexity" evidence="7">
    <location>
        <begin position="106"/>
        <end position="115"/>
    </location>
</feature>
<feature type="region of interest" description="Disordered" evidence="7">
    <location>
        <begin position="1"/>
        <end position="160"/>
    </location>
</feature>
<dbReference type="GO" id="GO:0046540">
    <property type="term" value="C:U4/U6 x U5 tri-snRNP complex"/>
    <property type="evidence" value="ECO:0007669"/>
    <property type="project" value="InterPro"/>
</dbReference>
<dbReference type="PANTHER" id="PTHR14152">
    <property type="entry name" value="SQUAMOUS CELL CARCINOMA ANTIGEN RECOGNISED BY CYTOTOXIC T LYMPHOCYTES"/>
    <property type="match status" value="1"/>
</dbReference>
<dbReference type="InterPro" id="IPR005011">
    <property type="entry name" value="SNU66/SART1"/>
</dbReference>
<protein>
    <recommendedName>
        <fullName evidence="10">U4/U6.U5 tri-snRNP-associated protein 1</fullName>
    </recommendedName>
</protein>
<dbReference type="EMBL" id="OU963864">
    <property type="protein sequence ID" value="CAH0386369.1"/>
    <property type="molecule type" value="Genomic_DNA"/>
</dbReference>
<feature type="compositionally biased region" description="Acidic residues" evidence="7">
    <location>
        <begin position="52"/>
        <end position="61"/>
    </location>
</feature>
<dbReference type="InterPro" id="IPR045347">
    <property type="entry name" value="HIND"/>
</dbReference>
<comment type="subcellular location">
    <subcellularLocation>
        <location evidence="1">Nucleus</location>
    </subcellularLocation>
</comment>
<feature type="coiled-coil region" evidence="6">
    <location>
        <begin position="575"/>
        <end position="602"/>
    </location>
</feature>
<dbReference type="KEGG" id="btab:109044332"/>
<gene>
    <name evidence="8" type="ORF">BEMITA_LOCUS5496</name>
</gene>
<evidence type="ECO:0000256" key="2">
    <source>
        <dbReference type="ARBA" id="ARBA00006076"/>
    </source>
</evidence>
<evidence type="ECO:0000313" key="9">
    <source>
        <dbReference type="Proteomes" id="UP001152759"/>
    </source>
</evidence>
<comment type="similarity">
    <text evidence="2">Belongs to the SNU66/SART1 family.</text>
</comment>
<dbReference type="GO" id="GO:0000481">
    <property type="term" value="P:maturation of 5S rRNA"/>
    <property type="evidence" value="ECO:0007669"/>
    <property type="project" value="TreeGrafter"/>
</dbReference>
<organism evidence="8 9">
    <name type="scientific">Bemisia tabaci</name>
    <name type="common">Sweetpotato whitefly</name>
    <name type="synonym">Aleurodes tabaci</name>
    <dbReference type="NCBI Taxonomy" id="7038"/>
    <lineage>
        <taxon>Eukaryota</taxon>
        <taxon>Metazoa</taxon>
        <taxon>Ecdysozoa</taxon>
        <taxon>Arthropoda</taxon>
        <taxon>Hexapoda</taxon>
        <taxon>Insecta</taxon>
        <taxon>Pterygota</taxon>
        <taxon>Neoptera</taxon>
        <taxon>Paraneoptera</taxon>
        <taxon>Hemiptera</taxon>
        <taxon>Sternorrhyncha</taxon>
        <taxon>Aleyrodoidea</taxon>
        <taxon>Aleyrodidae</taxon>
        <taxon>Aleyrodinae</taxon>
        <taxon>Bemisia</taxon>
    </lineage>
</organism>
<evidence type="ECO:0000313" key="8">
    <source>
        <dbReference type="EMBL" id="CAH0386369.1"/>
    </source>
</evidence>
<feature type="compositionally biased region" description="Basic residues" evidence="7">
    <location>
        <begin position="1"/>
        <end position="15"/>
    </location>
</feature>
<evidence type="ECO:0000256" key="7">
    <source>
        <dbReference type="SAM" id="MobiDB-lite"/>
    </source>
</evidence>
<evidence type="ECO:0000256" key="4">
    <source>
        <dbReference type="ARBA" id="ARBA00023187"/>
    </source>
</evidence>
<dbReference type="GO" id="GO:0045292">
    <property type="term" value="P:mRNA cis splicing, via spliceosome"/>
    <property type="evidence" value="ECO:0007669"/>
    <property type="project" value="TreeGrafter"/>
</dbReference>
<evidence type="ECO:0000256" key="1">
    <source>
        <dbReference type="ARBA" id="ARBA00004123"/>
    </source>
</evidence>
<dbReference type="Proteomes" id="UP001152759">
    <property type="component" value="Chromosome 3"/>
</dbReference>
<feature type="compositionally biased region" description="Polar residues" evidence="7">
    <location>
        <begin position="429"/>
        <end position="444"/>
    </location>
</feature>
<dbReference type="Pfam" id="PF03343">
    <property type="entry name" value="SART-1"/>
    <property type="match status" value="1"/>
</dbReference>
<dbReference type="AlphaFoldDB" id="A0A9P0F072"/>
<reference evidence="8" key="1">
    <citation type="submission" date="2021-12" db="EMBL/GenBank/DDBJ databases">
        <authorList>
            <person name="King R."/>
        </authorList>
    </citation>
    <scope>NUCLEOTIDE SEQUENCE</scope>
</reference>
<accession>A0A9P0F072</accession>
<evidence type="ECO:0000256" key="3">
    <source>
        <dbReference type="ARBA" id="ARBA00022664"/>
    </source>
</evidence>
<keyword evidence="4" id="KW-0508">mRNA splicing</keyword>
<dbReference type="Pfam" id="PF19252">
    <property type="entry name" value="HIND"/>
    <property type="match status" value="1"/>
</dbReference>
<evidence type="ECO:0000256" key="5">
    <source>
        <dbReference type="ARBA" id="ARBA00023242"/>
    </source>
</evidence>
<evidence type="ECO:0008006" key="10">
    <source>
        <dbReference type="Google" id="ProtNLM"/>
    </source>
</evidence>
<feature type="region of interest" description="Disordered" evidence="7">
    <location>
        <begin position="424"/>
        <end position="475"/>
    </location>
</feature>
<feature type="compositionally biased region" description="Pro residues" evidence="7">
    <location>
        <begin position="63"/>
        <end position="80"/>
    </location>
</feature>
<keyword evidence="5" id="KW-0539">Nucleus</keyword>
<feature type="compositionally biased region" description="Basic and acidic residues" evidence="7">
    <location>
        <begin position="137"/>
        <end position="146"/>
    </location>
</feature>
<keyword evidence="6" id="KW-0175">Coiled coil</keyword>
<proteinExistence type="inferred from homology"/>
<feature type="compositionally biased region" description="Pro residues" evidence="7">
    <location>
        <begin position="88"/>
        <end position="105"/>
    </location>
</feature>
<dbReference type="PANTHER" id="PTHR14152:SF5">
    <property type="entry name" value="U4_U6.U5 TRI-SNRNP-ASSOCIATED PROTEIN 1"/>
    <property type="match status" value="1"/>
</dbReference>
<name>A0A9P0F072_BEMTA</name>
<keyword evidence="9" id="KW-1185">Reference proteome</keyword>
<keyword evidence="3" id="KW-0507">mRNA processing</keyword>
<evidence type="ECO:0000256" key="6">
    <source>
        <dbReference type="SAM" id="Coils"/>
    </source>
</evidence>
<feature type="compositionally biased region" description="Basic residues" evidence="7">
    <location>
        <begin position="28"/>
        <end position="46"/>
    </location>
</feature>
<sequence>MGHKHKKEAKKKKKRSESPECVDVERERRHHRKHHKERHKEKHLKRKKEEEIIISDDDDLVEVPPPPKISRHSPGPPPPKISRRSPGTPSPPPIGRTLSPPPPPTIKSSSDSSLSIEETNRIRAKLGLAPLEVPSNDAKKDEDRKPKIVMGGTDMGDFVHKPAENIFEKAQTEKIKAKIAERKAKREMDAKLSKVKGLADSDSEDDVSSWVERSRKLAIEKEKAERKAKELDDMDAAFGIGDLVNDDLRITRKEAYTAKNLQGLRVEHDVNTFAEGKNVILTLKDKAVLDEDDDALVNVNLVDEERYQKNIFNKKQKPHQFGYNAYDDGEEDVEMSENQVLSKYDEEIGGEKKKSFVIGDETKLERKKMQVKEKLMAGKRLESLGTLSLNLASDYYTEQEMKVKFKKPKKKIKKSMRKMLKADDLLPLESSSQSEAQDNWLQDSGSRRRPHVDLKPDPEAGSYSGSRNIRIKDEPMDMELDTDDLPPVPDDLSGVVLDEPDDFELELALKKARKLKQMENTEVKPEEKVIKIAERLDHKMAYEESGPGGSIVLNATAEFCRTLGDIPTYGQAGNREEDEQQILELEQELKEEKLRMQEERNMRGGWNEVDMNNESTTVTAPIEAPILDAEPDLGTGIAGALKLALSKGYLEKEVSKRPSASRFSHLQAQNYSIEDKAHVEDDKFSRRERFNGPTTDFREKDGYKPNIKLDYIDDDGHKLSQKEAFRYLSHKFHGKGPSKNKVEKRMKKVEQDSLMKQMSSTDTPLGTLNMLQAKQKETQSPFVVLSGNKQIQSISKAKF</sequence>